<feature type="domain" description="Methyltransferase" evidence="1">
    <location>
        <begin position="7"/>
        <end position="162"/>
    </location>
</feature>
<gene>
    <name evidence="2" type="ORF">OESDEN_13318</name>
</gene>
<dbReference type="Gene3D" id="3.40.50.150">
    <property type="entry name" value="Vaccinia Virus protein VP39"/>
    <property type="match status" value="1"/>
</dbReference>
<protein>
    <submittedName>
        <fullName evidence="2">Methyltransferase domain protein</fullName>
    </submittedName>
</protein>
<dbReference type="GO" id="GO:0008168">
    <property type="term" value="F:methyltransferase activity"/>
    <property type="evidence" value="ECO:0007669"/>
    <property type="project" value="UniProtKB-KW"/>
</dbReference>
<dbReference type="CDD" id="cd02440">
    <property type="entry name" value="AdoMet_MTases"/>
    <property type="match status" value="1"/>
</dbReference>
<evidence type="ECO:0000313" key="3">
    <source>
        <dbReference type="Proteomes" id="UP000053660"/>
    </source>
</evidence>
<keyword evidence="2" id="KW-0808">Transferase</keyword>
<dbReference type="SUPFAM" id="SSF53335">
    <property type="entry name" value="S-adenosyl-L-methionine-dependent methyltransferases"/>
    <property type="match status" value="1"/>
</dbReference>
<evidence type="ECO:0000313" key="2">
    <source>
        <dbReference type="EMBL" id="KHJ86918.1"/>
    </source>
</evidence>
<feature type="non-terminal residue" evidence="2">
    <location>
        <position position="223"/>
    </location>
</feature>
<dbReference type="InterPro" id="IPR025714">
    <property type="entry name" value="Methyltranfer_dom"/>
</dbReference>
<dbReference type="AlphaFoldDB" id="A0A0B1SNK0"/>
<organism evidence="2 3">
    <name type="scientific">Oesophagostomum dentatum</name>
    <name type="common">Nodular worm</name>
    <dbReference type="NCBI Taxonomy" id="61180"/>
    <lineage>
        <taxon>Eukaryota</taxon>
        <taxon>Metazoa</taxon>
        <taxon>Ecdysozoa</taxon>
        <taxon>Nematoda</taxon>
        <taxon>Chromadorea</taxon>
        <taxon>Rhabditida</taxon>
        <taxon>Rhabditina</taxon>
        <taxon>Rhabditomorpha</taxon>
        <taxon>Strongyloidea</taxon>
        <taxon>Strongylidae</taxon>
        <taxon>Oesophagostomum</taxon>
    </lineage>
</organism>
<reference evidence="2 3" key="1">
    <citation type="submission" date="2014-03" db="EMBL/GenBank/DDBJ databases">
        <title>Draft genome of the hookworm Oesophagostomum dentatum.</title>
        <authorList>
            <person name="Mitreva M."/>
        </authorList>
    </citation>
    <scope>NUCLEOTIDE SEQUENCE [LARGE SCALE GENOMIC DNA]</scope>
    <source>
        <strain evidence="2 3">OD-Hann</strain>
    </source>
</reference>
<dbReference type="Proteomes" id="UP000053660">
    <property type="component" value="Unassembled WGS sequence"/>
</dbReference>
<accession>A0A0B1SNK0</accession>
<proteinExistence type="predicted"/>
<dbReference type="PANTHER" id="PTHR45581:SF3">
    <property type="entry name" value="METHYLTRANSFERASE DOMAIN-CONTAINING PROTEIN"/>
    <property type="match status" value="1"/>
</dbReference>
<keyword evidence="3" id="KW-1185">Reference proteome</keyword>
<dbReference type="PANTHER" id="PTHR45581">
    <property type="entry name" value="PROTEIN CBG10435"/>
    <property type="match status" value="1"/>
</dbReference>
<dbReference type="GO" id="GO:0032259">
    <property type="term" value="P:methylation"/>
    <property type="evidence" value="ECO:0007669"/>
    <property type="project" value="UniProtKB-KW"/>
</dbReference>
<keyword evidence="2" id="KW-0489">Methyltransferase</keyword>
<dbReference type="OrthoDB" id="506498at2759"/>
<dbReference type="EMBL" id="KN559064">
    <property type="protein sequence ID" value="KHJ86918.1"/>
    <property type="molecule type" value="Genomic_DNA"/>
</dbReference>
<sequence>MRDQLEKGGMTCLDVGCGKGIHYAIFAEKFPQSNFTGIDITPDAIRLAKQQKKENGEPFDNLEFIQMDGSKMDKEWSNKYDLVTIFNAAHDQMRPDLRFCNRPSRVLENLLANLNNLAVRVRLFQCLDSTFPFQCLKEIYRILKPGGIFAMCEVNGTSNIYKDKQEIGDDAASEYVISLFHCLPVGSNSKDALGLGAMWGKERAVKLIKEAGFKNVTVIPTPY</sequence>
<dbReference type="Pfam" id="PF13847">
    <property type="entry name" value="Methyltransf_31"/>
    <property type="match status" value="1"/>
</dbReference>
<dbReference type="InterPro" id="IPR029063">
    <property type="entry name" value="SAM-dependent_MTases_sf"/>
</dbReference>
<name>A0A0B1SNK0_OESDE</name>
<evidence type="ECO:0000259" key="1">
    <source>
        <dbReference type="Pfam" id="PF13847"/>
    </source>
</evidence>